<feature type="domain" description="Cation channel sperm-associated protein subunit beta C-terminal" evidence="2">
    <location>
        <begin position="541"/>
        <end position="799"/>
    </location>
</feature>
<dbReference type="PANTHER" id="PTHR14705">
    <property type="entry name" value="CATION CHANNEL SPERM-ASSOCIATED PROTEIN SUBUNIT BETA"/>
    <property type="match status" value="1"/>
</dbReference>
<evidence type="ECO:0000259" key="4">
    <source>
        <dbReference type="Pfam" id="PF21548"/>
    </source>
</evidence>
<dbReference type="InterPro" id="IPR048786">
    <property type="entry name" value="CATSPERB_N"/>
</dbReference>
<evidence type="ECO:0000259" key="2">
    <source>
        <dbReference type="Pfam" id="PF15149"/>
    </source>
</evidence>
<accession>A0ABM4EGF6</accession>
<dbReference type="InterPro" id="IPR053904">
    <property type="entry name" value="CATSPERB_Ig-like"/>
</dbReference>
<dbReference type="Proteomes" id="UP001652627">
    <property type="component" value="Chromosome 4"/>
</dbReference>
<dbReference type="Pfam" id="PF21548">
    <property type="entry name" value="CATSPERB_2nd"/>
    <property type="match status" value="2"/>
</dbReference>
<feature type="transmembrane region" description="Helical" evidence="1">
    <location>
        <begin position="771"/>
        <end position="794"/>
    </location>
</feature>
<dbReference type="Pfam" id="PF15149">
    <property type="entry name" value="CATSPERB_C"/>
    <property type="match status" value="1"/>
</dbReference>
<feature type="domain" description="Cation channel sperm-associated auxiliary subunit beta N-terminal" evidence="3">
    <location>
        <begin position="19"/>
        <end position="71"/>
    </location>
</feature>
<evidence type="ECO:0000313" key="7">
    <source>
        <dbReference type="RefSeq" id="XP_067151784.1"/>
    </source>
</evidence>
<dbReference type="SUPFAM" id="SSF51004">
    <property type="entry name" value="C-terminal (heme d1) domain of cytochrome cd1-nitrite reductase"/>
    <property type="match status" value="1"/>
</dbReference>
<proteinExistence type="predicted"/>
<dbReference type="Pfam" id="PF21541">
    <property type="entry name" value="CATSPERB_1st"/>
    <property type="match status" value="1"/>
</dbReference>
<feature type="domain" description="CATSPERB Ig-like" evidence="5">
    <location>
        <begin position="435"/>
        <end position="539"/>
    </location>
</feature>
<name>A0ABM4EGF6_9AVES</name>
<dbReference type="GeneID" id="106483072"/>
<dbReference type="InterPro" id="IPR048788">
    <property type="entry name" value="CATSPERB_2nd"/>
</dbReference>
<dbReference type="InterPro" id="IPR011048">
    <property type="entry name" value="Haem_d1_sf"/>
</dbReference>
<feature type="domain" description="Cation channel sperm-associated auxiliary subunit beta 2nd" evidence="4">
    <location>
        <begin position="208"/>
        <end position="361"/>
    </location>
</feature>
<gene>
    <name evidence="7" type="primary">CATSPERB</name>
</gene>
<evidence type="ECO:0000259" key="3">
    <source>
        <dbReference type="Pfam" id="PF21541"/>
    </source>
</evidence>
<dbReference type="Pfam" id="PF22831">
    <property type="entry name" value="CATSPERB_Ig-like"/>
    <property type="match status" value="1"/>
</dbReference>
<dbReference type="InterPro" id="IPR048789">
    <property type="entry name" value="CATSPERB_C"/>
</dbReference>
<dbReference type="RefSeq" id="XP_067151784.1">
    <property type="nucleotide sequence ID" value="XM_067295683.1"/>
</dbReference>
<dbReference type="InterPro" id="IPR028748">
    <property type="entry name" value="CATSPERB"/>
</dbReference>
<keyword evidence="1" id="KW-0812">Transmembrane</keyword>
<evidence type="ECO:0000313" key="6">
    <source>
        <dbReference type="Proteomes" id="UP001652627"/>
    </source>
</evidence>
<sequence length="826" mass="94159">MDDEKARFKAIKLYLDSQNLQTEGSASTWNIDIPRVNITYNTDVAPIEEWFVKFRMHHGLNMFTTEGTLLDILREPILQWELGEKISAERLDAVIPHVINITLSKSPCADDVAVIALICNATAQGVYVGVTYSGFAYDKTKWFNMTNNLCPDQEDVCDDLSLLNIVLTNHRLIALTTMGLFISEDLCRPTGKILRFTNVTFCGFEMLSTCFYSYDPFHEWSSCLPQRFYGRKRFSKRPVAFLVDYQQNTGISIFRTQKKSVVAVYNIRNRRLQKKTKFPVFEFPNTGFLPYGMFFHPETHFLYVYGNEVWLSSDGGNSFHLLISLENEKIVKTNTCMYTHSVAFVSDKGSIFFSKAGKNGFRITDVEKTVVIPGSSSFLITAILDNQTAIAEPTMPNKVPFNVSFPSKQWFMHNFGTVNGKKWDLKLDTCRYSIQEYNHIAKNVIKYLDLDTTYNFTFRVTPQYTAYPMFQMRLINLIIGNPSLLEVTTREYWDEIDSYILEFSVYNKFYKQGKSSIAVIIPEASCICETSAFIITLKTGCLYGKSIHYISPVPVTAELWLQKAPKDENGFLILKQLPVNYRPPSVHGIAIPVSDNFYNADPSKPRMRNYFKTSKASGFYKKCANKSSRAECNCTLAEKMSSLSAFSDCTEKVLRMSYPVTKLPIHFNLKHSSSIKNLSFPYFVTITEVNQRTNWEVRGINETSGILKIRFYLTKKLRTTVYSPDSLILNLYGSELFHFKVSTVPGVSHCNLSDEFQIYVDDAPLAFPGQYLTSALTALLIGSIIFVAFLIQLYDINIWDEVKHKFGRFNKVSPSQTSNTATATSA</sequence>
<organism evidence="6 7">
    <name type="scientific">Apteryx mantelli</name>
    <name type="common">North Island brown kiwi</name>
    <dbReference type="NCBI Taxonomy" id="2696672"/>
    <lineage>
        <taxon>Eukaryota</taxon>
        <taxon>Metazoa</taxon>
        <taxon>Chordata</taxon>
        <taxon>Craniata</taxon>
        <taxon>Vertebrata</taxon>
        <taxon>Euteleostomi</taxon>
        <taxon>Archelosauria</taxon>
        <taxon>Archosauria</taxon>
        <taxon>Dinosauria</taxon>
        <taxon>Saurischia</taxon>
        <taxon>Theropoda</taxon>
        <taxon>Coelurosauria</taxon>
        <taxon>Aves</taxon>
        <taxon>Palaeognathae</taxon>
        <taxon>Apterygiformes</taxon>
        <taxon>Apterygidae</taxon>
        <taxon>Apteryx</taxon>
    </lineage>
</organism>
<keyword evidence="1" id="KW-1133">Transmembrane helix</keyword>
<keyword evidence="6" id="KW-1185">Reference proteome</keyword>
<evidence type="ECO:0000259" key="5">
    <source>
        <dbReference type="Pfam" id="PF22831"/>
    </source>
</evidence>
<reference evidence="7" key="1">
    <citation type="submission" date="2025-08" db="UniProtKB">
        <authorList>
            <consortium name="RefSeq"/>
        </authorList>
    </citation>
    <scope>IDENTIFICATION</scope>
    <source>
        <tissue evidence="7">Blood</tissue>
    </source>
</reference>
<evidence type="ECO:0000256" key="1">
    <source>
        <dbReference type="SAM" id="Phobius"/>
    </source>
</evidence>
<feature type="domain" description="Cation channel sperm-associated auxiliary subunit beta 2nd" evidence="4">
    <location>
        <begin position="85"/>
        <end position="206"/>
    </location>
</feature>
<keyword evidence="1" id="KW-0472">Membrane</keyword>
<protein>
    <submittedName>
        <fullName evidence="7">Cation channel sperm-associated auxiliary subunit beta</fullName>
    </submittedName>
</protein>
<dbReference type="PANTHER" id="PTHR14705:SF0">
    <property type="entry name" value="CATION CHANNEL SPERM-ASSOCIATED AUXILIARY SUBUNIT BETA"/>
    <property type="match status" value="1"/>
</dbReference>